<reference evidence="2" key="1">
    <citation type="submission" date="2025-08" db="UniProtKB">
        <authorList>
            <consortium name="Ensembl"/>
        </authorList>
    </citation>
    <scope>IDENTIFICATION</scope>
</reference>
<sequence length="38" mass="4083">MTQEVIDTMPGPQESKGEDSGLPSRCFTALTEEAHTGM</sequence>
<dbReference type="Proteomes" id="UP000694381">
    <property type="component" value="Unassembled WGS sequence"/>
</dbReference>
<evidence type="ECO:0000313" key="3">
    <source>
        <dbReference type="Proteomes" id="UP000694381"/>
    </source>
</evidence>
<keyword evidence="3" id="KW-1185">Reference proteome</keyword>
<name>A0A8C6RB22_NANGA</name>
<dbReference type="Ensembl" id="ENSNGAT00000021236.1">
    <property type="protein sequence ID" value="ENSNGAP00000015630.1"/>
    <property type="gene ID" value="ENSNGAG00000016606.1"/>
</dbReference>
<evidence type="ECO:0000256" key="1">
    <source>
        <dbReference type="SAM" id="MobiDB-lite"/>
    </source>
</evidence>
<protein>
    <submittedName>
        <fullName evidence="2">Uncharacterized protein</fullName>
    </submittedName>
</protein>
<evidence type="ECO:0000313" key="2">
    <source>
        <dbReference type="Ensembl" id="ENSNGAP00000015630.1"/>
    </source>
</evidence>
<feature type="region of interest" description="Disordered" evidence="1">
    <location>
        <begin position="1"/>
        <end position="24"/>
    </location>
</feature>
<organism evidence="2 3">
    <name type="scientific">Nannospalax galili</name>
    <name type="common">Northern Israeli blind subterranean mole rat</name>
    <name type="synonym">Spalax galili</name>
    <dbReference type="NCBI Taxonomy" id="1026970"/>
    <lineage>
        <taxon>Eukaryota</taxon>
        <taxon>Metazoa</taxon>
        <taxon>Chordata</taxon>
        <taxon>Craniata</taxon>
        <taxon>Vertebrata</taxon>
        <taxon>Euteleostomi</taxon>
        <taxon>Mammalia</taxon>
        <taxon>Eutheria</taxon>
        <taxon>Euarchontoglires</taxon>
        <taxon>Glires</taxon>
        <taxon>Rodentia</taxon>
        <taxon>Myomorpha</taxon>
        <taxon>Muroidea</taxon>
        <taxon>Spalacidae</taxon>
        <taxon>Spalacinae</taxon>
        <taxon>Nannospalax</taxon>
    </lineage>
</organism>
<accession>A0A8C6RB22</accession>
<dbReference type="GeneTree" id="ENSGT00860000136320"/>
<dbReference type="AlphaFoldDB" id="A0A8C6RB22"/>
<proteinExistence type="predicted"/>
<reference evidence="2" key="2">
    <citation type="submission" date="2025-09" db="UniProtKB">
        <authorList>
            <consortium name="Ensembl"/>
        </authorList>
    </citation>
    <scope>IDENTIFICATION</scope>
</reference>